<feature type="transmembrane region" description="Helical" evidence="5">
    <location>
        <begin position="7"/>
        <end position="26"/>
    </location>
</feature>
<dbReference type="PANTHER" id="PTHR46283">
    <property type="entry name" value="E3 UBIQUITIN-PROTEIN LIGASE MARCH5"/>
    <property type="match status" value="1"/>
</dbReference>
<evidence type="ECO:0000256" key="3">
    <source>
        <dbReference type="ARBA" id="ARBA00022989"/>
    </source>
</evidence>
<dbReference type="OMA" id="MICWEDY"/>
<evidence type="ECO:0000256" key="5">
    <source>
        <dbReference type="SAM" id="Phobius"/>
    </source>
</evidence>
<reference evidence="6" key="3">
    <citation type="submission" date="2025-09" db="UniProtKB">
        <authorList>
            <consortium name="Ensembl"/>
        </authorList>
    </citation>
    <scope>IDENTIFICATION</scope>
    <source>
        <strain evidence="6">Guanapo</strain>
    </source>
</reference>
<evidence type="ECO:0000313" key="6">
    <source>
        <dbReference type="Ensembl" id="ENSPREP00000025441.1"/>
    </source>
</evidence>
<dbReference type="Ensembl" id="ENSPRET00000025696.1">
    <property type="protein sequence ID" value="ENSPREP00000025441.1"/>
    <property type="gene ID" value="ENSPREG00000017185.1"/>
</dbReference>
<reference evidence="7" key="1">
    <citation type="submission" date="2013-11" db="EMBL/GenBank/DDBJ databases">
        <title>The genomic landscape of the Guanapo guppy.</title>
        <authorList>
            <person name="Kuenstner A."/>
            <person name="Dreyer C."/>
        </authorList>
    </citation>
    <scope>NUCLEOTIDE SEQUENCE</scope>
    <source>
        <strain evidence="7">Guanapo</strain>
    </source>
</reference>
<dbReference type="Proteomes" id="UP000242638">
    <property type="component" value="Unassembled WGS sequence"/>
</dbReference>
<protein>
    <submittedName>
        <fullName evidence="6">Uncharacterized protein</fullName>
    </submittedName>
</protein>
<dbReference type="GO" id="GO:0016020">
    <property type="term" value="C:membrane"/>
    <property type="evidence" value="ECO:0007669"/>
    <property type="project" value="UniProtKB-SubCell"/>
</dbReference>
<reference evidence="6" key="2">
    <citation type="submission" date="2025-08" db="UniProtKB">
        <authorList>
            <consortium name="Ensembl"/>
        </authorList>
    </citation>
    <scope>IDENTIFICATION</scope>
    <source>
        <strain evidence="6">Guanapo</strain>
    </source>
</reference>
<feature type="transmembrane region" description="Helical" evidence="5">
    <location>
        <begin position="70"/>
        <end position="92"/>
    </location>
</feature>
<accession>A0A3P9PUA8</accession>
<evidence type="ECO:0000256" key="4">
    <source>
        <dbReference type="ARBA" id="ARBA00023136"/>
    </source>
</evidence>
<sequence>MELADPLFLLMDLPTISVLLVLGKMICWEDYLVRLWHRYSYKHSPSSGSSGYLPRLRTDGLGAGDHVSSVSRTLCGALIFPSIATLVGWLLIRRVTSNLQCAILEVYVKQQQHGNGIYRYYR</sequence>
<keyword evidence="7" id="KW-1185">Reference proteome</keyword>
<evidence type="ECO:0000313" key="7">
    <source>
        <dbReference type="Proteomes" id="UP000242638"/>
    </source>
</evidence>
<evidence type="ECO:0000256" key="1">
    <source>
        <dbReference type="ARBA" id="ARBA00004141"/>
    </source>
</evidence>
<keyword evidence="2 5" id="KW-0812">Transmembrane</keyword>
<organism evidence="6 7">
    <name type="scientific">Poecilia reticulata</name>
    <name type="common">Guppy</name>
    <name type="synonym">Acanthophacelus reticulatus</name>
    <dbReference type="NCBI Taxonomy" id="8081"/>
    <lineage>
        <taxon>Eukaryota</taxon>
        <taxon>Metazoa</taxon>
        <taxon>Chordata</taxon>
        <taxon>Craniata</taxon>
        <taxon>Vertebrata</taxon>
        <taxon>Euteleostomi</taxon>
        <taxon>Actinopterygii</taxon>
        <taxon>Neopterygii</taxon>
        <taxon>Teleostei</taxon>
        <taxon>Neoteleostei</taxon>
        <taxon>Acanthomorphata</taxon>
        <taxon>Ovalentaria</taxon>
        <taxon>Atherinomorphae</taxon>
        <taxon>Cyprinodontiformes</taxon>
        <taxon>Poeciliidae</taxon>
        <taxon>Poeciliinae</taxon>
        <taxon>Poecilia</taxon>
    </lineage>
</organism>
<dbReference type="STRING" id="8081.ENSPREP00000025441"/>
<comment type="subcellular location">
    <subcellularLocation>
        <location evidence="1">Membrane</location>
        <topology evidence="1">Multi-pass membrane protein</topology>
    </subcellularLocation>
</comment>
<keyword evidence="4 5" id="KW-0472">Membrane</keyword>
<proteinExistence type="predicted"/>
<evidence type="ECO:0000256" key="2">
    <source>
        <dbReference type="ARBA" id="ARBA00022692"/>
    </source>
</evidence>
<keyword evidence="3 5" id="KW-1133">Transmembrane helix</keyword>
<dbReference type="AlphaFoldDB" id="A0A3P9PUA8"/>
<name>A0A3P9PUA8_POERE</name>